<dbReference type="InterPro" id="IPR039422">
    <property type="entry name" value="MarR/SlyA-like"/>
</dbReference>
<name>A0ABS9MJG8_9FIRM</name>
<dbReference type="InterPro" id="IPR036388">
    <property type="entry name" value="WH-like_DNA-bd_sf"/>
</dbReference>
<organism evidence="2 3">
    <name type="scientific">Anaeromassilibacillus senegalensis</name>
    <dbReference type="NCBI Taxonomy" id="1673717"/>
    <lineage>
        <taxon>Bacteria</taxon>
        <taxon>Bacillati</taxon>
        <taxon>Bacillota</taxon>
        <taxon>Clostridia</taxon>
        <taxon>Eubacteriales</taxon>
        <taxon>Acutalibacteraceae</taxon>
        <taxon>Anaeromassilibacillus</taxon>
    </lineage>
</organism>
<accession>A0ABS9MJG8</accession>
<dbReference type="InterPro" id="IPR036390">
    <property type="entry name" value="WH_DNA-bd_sf"/>
</dbReference>
<dbReference type="SMART" id="SM00347">
    <property type="entry name" value="HTH_MARR"/>
    <property type="match status" value="1"/>
</dbReference>
<feature type="domain" description="HTH marR-type" evidence="1">
    <location>
        <begin position="1"/>
        <end position="135"/>
    </location>
</feature>
<dbReference type="PROSITE" id="PS50995">
    <property type="entry name" value="HTH_MARR_2"/>
    <property type="match status" value="1"/>
</dbReference>
<dbReference type="PANTHER" id="PTHR33164">
    <property type="entry name" value="TRANSCRIPTIONAL REGULATOR, MARR FAMILY"/>
    <property type="match status" value="1"/>
</dbReference>
<dbReference type="SUPFAM" id="SSF46785">
    <property type="entry name" value="Winged helix' DNA-binding domain"/>
    <property type="match status" value="1"/>
</dbReference>
<evidence type="ECO:0000313" key="3">
    <source>
        <dbReference type="Proteomes" id="UP001298681"/>
    </source>
</evidence>
<protein>
    <submittedName>
        <fullName evidence="2">MarR family transcriptional regulator</fullName>
    </submittedName>
</protein>
<proteinExistence type="predicted"/>
<evidence type="ECO:0000259" key="1">
    <source>
        <dbReference type="PROSITE" id="PS50995"/>
    </source>
</evidence>
<dbReference type="InterPro" id="IPR000835">
    <property type="entry name" value="HTH_MarR-typ"/>
</dbReference>
<dbReference type="EMBL" id="JAKNHQ010000010">
    <property type="protein sequence ID" value="MCG4610944.1"/>
    <property type="molecule type" value="Genomic_DNA"/>
</dbReference>
<keyword evidence="3" id="KW-1185">Reference proteome</keyword>
<dbReference type="Gene3D" id="1.10.10.10">
    <property type="entry name" value="Winged helix-like DNA-binding domain superfamily/Winged helix DNA-binding domain"/>
    <property type="match status" value="1"/>
</dbReference>
<evidence type="ECO:0000313" key="2">
    <source>
        <dbReference type="EMBL" id="MCG4610944.1"/>
    </source>
</evidence>
<sequence length="146" mass="17075">MKIAEQIKLYTTLWQETNALYEKWAKKHGLSYYELLVILSLADKSACKQKDICQVWQLPKQTVHTILKAFVQHGWVELTPCEDDRRNKTIRLTPIGEKNICAIAGELQRCERAVWKKLGAERANALIEYTRRYNQYFQEAGLNEDT</sequence>
<dbReference type="Proteomes" id="UP001298681">
    <property type="component" value="Unassembled WGS sequence"/>
</dbReference>
<dbReference type="Pfam" id="PF12802">
    <property type="entry name" value="MarR_2"/>
    <property type="match status" value="1"/>
</dbReference>
<reference evidence="2 3" key="1">
    <citation type="submission" date="2022-01" db="EMBL/GenBank/DDBJ databases">
        <title>Collection of gut derived symbiotic bacterial strains cultured from healthy donors.</title>
        <authorList>
            <person name="Lin H."/>
            <person name="Kohout C."/>
            <person name="Waligurski E."/>
            <person name="Pamer E.G."/>
        </authorList>
    </citation>
    <scope>NUCLEOTIDE SEQUENCE [LARGE SCALE GENOMIC DNA]</scope>
    <source>
        <strain evidence="2 3">DFI.7.58</strain>
    </source>
</reference>
<dbReference type="RefSeq" id="WP_087234839.1">
    <property type="nucleotide sequence ID" value="NZ_JAKNHQ010000010.1"/>
</dbReference>
<gene>
    <name evidence="2" type="ORF">L0P57_08360</name>
</gene>
<dbReference type="PANTHER" id="PTHR33164:SF89">
    <property type="entry name" value="MARR FAMILY REGULATORY PROTEIN"/>
    <property type="match status" value="1"/>
</dbReference>
<comment type="caution">
    <text evidence="2">The sequence shown here is derived from an EMBL/GenBank/DDBJ whole genome shotgun (WGS) entry which is preliminary data.</text>
</comment>